<protein>
    <submittedName>
        <fullName evidence="2">DUF2680 domain-containing protein</fullName>
    </submittedName>
</protein>
<evidence type="ECO:0000256" key="1">
    <source>
        <dbReference type="SAM" id="Coils"/>
    </source>
</evidence>
<reference evidence="2" key="1">
    <citation type="submission" date="2019-11" db="EMBL/GenBank/DDBJ databases">
        <authorList>
            <person name="Li J."/>
        </authorList>
    </citation>
    <scope>NUCLEOTIDE SEQUENCE</scope>
    <source>
        <strain evidence="2">B6B</strain>
    </source>
</reference>
<dbReference type="RefSeq" id="WP_153737859.1">
    <property type="nucleotide sequence ID" value="NZ_WJNG01000015.1"/>
</dbReference>
<keyword evidence="1" id="KW-0175">Coiled coil</keyword>
<dbReference type="OrthoDB" id="2883543at2"/>
<feature type="coiled-coil region" evidence="1">
    <location>
        <begin position="40"/>
        <end position="67"/>
    </location>
</feature>
<evidence type="ECO:0000313" key="3">
    <source>
        <dbReference type="Proteomes" id="UP000799092"/>
    </source>
</evidence>
<dbReference type="InterPro" id="IPR024485">
    <property type="entry name" value="DUF2680"/>
</dbReference>
<name>A0A6A8DMJ1_9BACI</name>
<dbReference type="AlphaFoldDB" id="A0A6A8DMJ1"/>
<gene>
    <name evidence="2" type="ORF">GH741_16510</name>
</gene>
<proteinExistence type="predicted"/>
<dbReference type="Proteomes" id="UP000799092">
    <property type="component" value="Unassembled WGS sequence"/>
</dbReference>
<keyword evidence="3" id="KW-1185">Reference proteome</keyword>
<comment type="caution">
    <text evidence="2">The sequence shown here is derived from an EMBL/GenBank/DDBJ whole genome shotgun (WGS) entry which is preliminary data.</text>
</comment>
<dbReference type="Pfam" id="PF10925">
    <property type="entry name" value="DUF2680"/>
    <property type="match status" value="1"/>
</dbReference>
<organism evidence="2 3">
    <name type="scientific">Aquibacillus halophilus</name>
    <dbReference type="NCBI Taxonomy" id="930132"/>
    <lineage>
        <taxon>Bacteria</taxon>
        <taxon>Bacillati</taxon>
        <taxon>Bacillota</taxon>
        <taxon>Bacilli</taxon>
        <taxon>Bacillales</taxon>
        <taxon>Bacillaceae</taxon>
        <taxon>Aquibacillus</taxon>
    </lineage>
</organism>
<evidence type="ECO:0000313" key="2">
    <source>
        <dbReference type="EMBL" id="MRH44247.1"/>
    </source>
</evidence>
<sequence length="116" mass="13750">MKKFLVIVMAIMMTVGVLGFGTMQMQAEEDHGHKPEFKDVKLSKQQLTELETLYENLINQRKGIINKYQEFGVLEEEDALKMKEHLDAYFSKIEEDGFIPKWDMHKHHEKKHKENE</sequence>
<dbReference type="EMBL" id="WJNG01000015">
    <property type="protein sequence ID" value="MRH44247.1"/>
    <property type="molecule type" value="Genomic_DNA"/>
</dbReference>
<accession>A0A6A8DMJ1</accession>